<name>A0A1F6CA98_HANXR</name>
<evidence type="ECO:0000256" key="1">
    <source>
        <dbReference type="SAM" id="Phobius"/>
    </source>
</evidence>
<dbReference type="Pfam" id="PF00535">
    <property type="entry name" value="Glycos_transf_2"/>
    <property type="match status" value="1"/>
</dbReference>
<feature type="transmembrane region" description="Helical" evidence="1">
    <location>
        <begin position="293"/>
        <end position="314"/>
    </location>
</feature>
<evidence type="ECO:0000313" key="4">
    <source>
        <dbReference type="Proteomes" id="UP000178606"/>
    </source>
</evidence>
<feature type="transmembrane region" description="Helical" evidence="1">
    <location>
        <begin position="239"/>
        <end position="259"/>
    </location>
</feature>
<dbReference type="SUPFAM" id="SSF53448">
    <property type="entry name" value="Nucleotide-diphospho-sugar transferases"/>
    <property type="match status" value="1"/>
</dbReference>
<sequence length="348" mass="40299">MVVPAYNEAAVVERNLTALCQYMAFLEGEYRWEIIVINDGSRDGTGALAEAFAKTRENVRVFHHFVNFGLGQALRYAFKHCRGDYIVTLDMDLSYSPDHIATLLAKIRETRAKVVIASPYMEGGRLSNVPWMREVLSRWANRFLSWVAPGKFSTLTGMVRAYDRRFLQSLNLKSMGMEVNPEIIYKALLLRARIEKVPAHLNWGARKAEGVGRKSSMKVPWNTLFVLFWGYLFRPSVFFLIPGLALLLFAFYVNIWMFIHFFEQYQTLSQYDWFLDRASFAVIAAFQRFPHTFIIGGVALMLSVQLISLGIVVLQSKRYFEEIFHLGTTLYRLNQEREGMEHERPFAR</sequence>
<evidence type="ECO:0000313" key="3">
    <source>
        <dbReference type="EMBL" id="OGG46098.1"/>
    </source>
</evidence>
<dbReference type="Proteomes" id="UP000178606">
    <property type="component" value="Unassembled WGS sequence"/>
</dbReference>
<dbReference type="InterPro" id="IPR029044">
    <property type="entry name" value="Nucleotide-diphossugar_trans"/>
</dbReference>
<reference evidence="3 4" key="1">
    <citation type="journal article" date="2016" name="Nat. Commun.">
        <title>Thousands of microbial genomes shed light on interconnected biogeochemical processes in an aquifer system.</title>
        <authorList>
            <person name="Anantharaman K."/>
            <person name="Brown C.T."/>
            <person name="Hug L.A."/>
            <person name="Sharon I."/>
            <person name="Castelle C.J."/>
            <person name="Probst A.J."/>
            <person name="Thomas B.C."/>
            <person name="Singh A."/>
            <person name="Wilkins M.J."/>
            <person name="Karaoz U."/>
            <person name="Brodie E.L."/>
            <person name="Williams K.H."/>
            <person name="Hubbard S.S."/>
            <person name="Banfield J.F."/>
        </authorList>
    </citation>
    <scope>NUCLEOTIDE SEQUENCE [LARGE SCALE GENOMIC DNA]</scope>
    <source>
        <strain evidence="4">RIFCSPLOWO2_12_FULL_64_10</strain>
    </source>
</reference>
<keyword evidence="1" id="KW-1133">Transmembrane helix</keyword>
<dbReference type="InterPro" id="IPR001173">
    <property type="entry name" value="Glyco_trans_2-like"/>
</dbReference>
<keyword evidence="3" id="KW-0808">Transferase</keyword>
<dbReference type="PANTHER" id="PTHR48090:SF6">
    <property type="entry name" value="SLR5056 PROTEIN"/>
    <property type="match status" value="1"/>
</dbReference>
<protein>
    <submittedName>
        <fullName evidence="3">Glycosyl transferase family 2</fullName>
    </submittedName>
</protein>
<proteinExistence type="predicted"/>
<feature type="domain" description="Glycosyltransferase 2-like" evidence="2">
    <location>
        <begin position="2"/>
        <end position="167"/>
    </location>
</feature>
<dbReference type="PANTHER" id="PTHR48090">
    <property type="entry name" value="UNDECAPRENYL-PHOSPHATE 4-DEOXY-4-FORMAMIDO-L-ARABINOSE TRANSFERASE-RELATED"/>
    <property type="match status" value="1"/>
</dbReference>
<comment type="caution">
    <text evidence="3">The sequence shown here is derived from an EMBL/GenBank/DDBJ whole genome shotgun (WGS) entry which is preliminary data.</text>
</comment>
<organism evidence="3 4">
    <name type="scientific">Handelsmanbacteria sp. (strain RIFCSPLOWO2_12_FULL_64_10)</name>
    <dbReference type="NCBI Taxonomy" id="1817868"/>
    <lineage>
        <taxon>Bacteria</taxon>
        <taxon>Candidatus Handelsmaniibacteriota</taxon>
    </lineage>
</organism>
<gene>
    <name evidence="3" type="ORF">A3F84_09910</name>
</gene>
<evidence type="ECO:0000259" key="2">
    <source>
        <dbReference type="Pfam" id="PF00535"/>
    </source>
</evidence>
<dbReference type="AlphaFoldDB" id="A0A1F6CA98"/>
<accession>A0A1F6CA98</accession>
<keyword evidence="1" id="KW-0812">Transmembrane</keyword>
<dbReference type="EMBL" id="MFKF01000343">
    <property type="protein sequence ID" value="OGG46098.1"/>
    <property type="molecule type" value="Genomic_DNA"/>
</dbReference>
<dbReference type="GO" id="GO:0016740">
    <property type="term" value="F:transferase activity"/>
    <property type="evidence" value="ECO:0007669"/>
    <property type="project" value="UniProtKB-KW"/>
</dbReference>
<dbReference type="CDD" id="cd04179">
    <property type="entry name" value="DPM_DPG-synthase_like"/>
    <property type="match status" value="1"/>
</dbReference>
<keyword evidence="1" id="KW-0472">Membrane</keyword>
<dbReference type="Gene3D" id="3.90.550.10">
    <property type="entry name" value="Spore Coat Polysaccharide Biosynthesis Protein SpsA, Chain A"/>
    <property type="match status" value="1"/>
</dbReference>
<dbReference type="InterPro" id="IPR050256">
    <property type="entry name" value="Glycosyltransferase_2"/>
</dbReference>